<accession>A0A9W6UC46</accession>
<feature type="compositionally biased region" description="Basic and acidic residues" evidence="1">
    <location>
        <begin position="1"/>
        <end position="24"/>
    </location>
</feature>
<feature type="compositionally biased region" description="Acidic residues" evidence="1">
    <location>
        <begin position="25"/>
        <end position="53"/>
    </location>
</feature>
<gene>
    <name evidence="2" type="ORF">Plil01_001286100</name>
</gene>
<evidence type="ECO:0000313" key="2">
    <source>
        <dbReference type="EMBL" id="GMF30161.1"/>
    </source>
</evidence>
<dbReference type="Pfam" id="PF12796">
    <property type="entry name" value="Ank_2"/>
    <property type="match status" value="1"/>
</dbReference>
<reference evidence="2" key="1">
    <citation type="submission" date="2023-04" db="EMBL/GenBank/DDBJ databases">
        <title>Phytophthora lilii NBRC 32176.</title>
        <authorList>
            <person name="Ichikawa N."/>
            <person name="Sato H."/>
            <person name="Tonouchi N."/>
        </authorList>
    </citation>
    <scope>NUCLEOTIDE SEQUENCE</scope>
    <source>
        <strain evidence="2">NBRC 32176</strain>
    </source>
</reference>
<protein>
    <submittedName>
        <fullName evidence="2">Unnamed protein product</fullName>
    </submittedName>
</protein>
<sequence>MEKRTPPVDDQREAEETKRARIDVDQDEGSGTDEEVDQEMDSSDDASGDEEEDIGETHAIEWLDVEREEAVTEAARTVRVEWLDNLLDEYVCDVSEAAVSAAAANGQIEALKVLLPEVEGDYDGEVSDAIAVAAGNGHLDVVRILLPEISAGWKRNDTAWEVMEEAAAHGHCEVVAFAVQNAKVYLEDEDTISPAGKVAVR</sequence>
<dbReference type="PANTHER" id="PTHR46586:SF3">
    <property type="entry name" value="ANKYRIN REPEAT-CONTAINING PROTEIN"/>
    <property type="match status" value="1"/>
</dbReference>
<evidence type="ECO:0000256" key="1">
    <source>
        <dbReference type="SAM" id="MobiDB-lite"/>
    </source>
</evidence>
<evidence type="ECO:0000313" key="3">
    <source>
        <dbReference type="Proteomes" id="UP001165083"/>
    </source>
</evidence>
<dbReference type="InterPro" id="IPR052050">
    <property type="entry name" value="SecEffector_AnkRepeat"/>
</dbReference>
<keyword evidence="3" id="KW-1185">Reference proteome</keyword>
<dbReference type="SUPFAM" id="SSF48403">
    <property type="entry name" value="Ankyrin repeat"/>
    <property type="match status" value="1"/>
</dbReference>
<dbReference type="OrthoDB" id="129569at2759"/>
<dbReference type="InterPro" id="IPR002110">
    <property type="entry name" value="Ankyrin_rpt"/>
</dbReference>
<comment type="caution">
    <text evidence="2">The sequence shown here is derived from an EMBL/GenBank/DDBJ whole genome shotgun (WGS) entry which is preliminary data.</text>
</comment>
<feature type="region of interest" description="Disordered" evidence="1">
    <location>
        <begin position="1"/>
        <end position="53"/>
    </location>
</feature>
<dbReference type="InterPro" id="IPR036770">
    <property type="entry name" value="Ankyrin_rpt-contain_sf"/>
</dbReference>
<dbReference type="PANTHER" id="PTHR46586">
    <property type="entry name" value="ANKYRIN REPEAT-CONTAINING PROTEIN"/>
    <property type="match status" value="1"/>
</dbReference>
<dbReference type="EMBL" id="BSXW01000819">
    <property type="protein sequence ID" value="GMF30161.1"/>
    <property type="molecule type" value="Genomic_DNA"/>
</dbReference>
<organism evidence="2 3">
    <name type="scientific">Phytophthora lilii</name>
    <dbReference type="NCBI Taxonomy" id="2077276"/>
    <lineage>
        <taxon>Eukaryota</taxon>
        <taxon>Sar</taxon>
        <taxon>Stramenopiles</taxon>
        <taxon>Oomycota</taxon>
        <taxon>Peronosporomycetes</taxon>
        <taxon>Peronosporales</taxon>
        <taxon>Peronosporaceae</taxon>
        <taxon>Phytophthora</taxon>
    </lineage>
</organism>
<dbReference type="Proteomes" id="UP001165083">
    <property type="component" value="Unassembled WGS sequence"/>
</dbReference>
<proteinExistence type="predicted"/>
<name>A0A9W6UC46_9STRA</name>
<dbReference type="AlphaFoldDB" id="A0A9W6UC46"/>
<dbReference type="Gene3D" id="1.25.40.20">
    <property type="entry name" value="Ankyrin repeat-containing domain"/>
    <property type="match status" value="1"/>
</dbReference>